<accession>A0ABQ6JL58</accession>
<feature type="compositionally biased region" description="Basic residues" evidence="1">
    <location>
        <begin position="242"/>
        <end position="251"/>
    </location>
</feature>
<evidence type="ECO:0008006" key="4">
    <source>
        <dbReference type="Google" id="ProtNLM"/>
    </source>
</evidence>
<organism evidence="2 3">
    <name type="scientific">Angustibacter aerolatus</name>
    <dbReference type="NCBI Taxonomy" id="1162965"/>
    <lineage>
        <taxon>Bacteria</taxon>
        <taxon>Bacillati</taxon>
        <taxon>Actinomycetota</taxon>
        <taxon>Actinomycetes</taxon>
        <taxon>Kineosporiales</taxon>
        <taxon>Kineosporiaceae</taxon>
    </lineage>
</organism>
<reference evidence="3" key="1">
    <citation type="journal article" date="2019" name="Int. J. Syst. Evol. Microbiol.">
        <title>The Global Catalogue of Microorganisms (GCM) 10K type strain sequencing project: providing services to taxonomists for standard genome sequencing and annotation.</title>
        <authorList>
            <consortium name="The Broad Institute Genomics Platform"/>
            <consortium name="The Broad Institute Genome Sequencing Center for Infectious Disease"/>
            <person name="Wu L."/>
            <person name="Ma J."/>
        </authorList>
    </citation>
    <scope>NUCLEOTIDE SEQUENCE [LARGE SCALE GENOMIC DNA]</scope>
    <source>
        <strain evidence="3">NBRC 108730</strain>
    </source>
</reference>
<protein>
    <recommendedName>
        <fullName evidence="4">HTH cro/C1-type domain-containing protein</fullName>
    </recommendedName>
</protein>
<gene>
    <name evidence="2" type="ORF">GCM10025868_41980</name>
</gene>
<evidence type="ECO:0000313" key="2">
    <source>
        <dbReference type="EMBL" id="GMA88948.1"/>
    </source>
</evidence>
<feature type="region of interest" description="Disordered" evidence="1">
    <location>
        <begin position="105"/>
        <end position="187"/>
    </location>
</feature>
<evidence type="ECO:0000313" key="3">
    <source>
        <dbReference type="Proteomes" id="UP001157017"/>
    </source>
</evidence>
<feature type="compositionally biased region" description="Low complexity" evidence="1">
    <location>
        <begin position="274"/>
        <end position="285"/>
    </location>
</feature>
<name>A0ABQ6JL58_9ACTN</name>
<feature type="region of interest" description="Disordered" evidence="1">
    <location>
        <begin position="235"/>
        <end position="353"/>
    </location>
</feature>
<keyword evidence="3" id="KW-1185">Reference proteome</keyword>
<proteinExistence type="predicted"/>
<feature type="compositionally biased region" description="Low complexity" evidence="1">
    <location>
        <begin position="315"/>
        <end position="331"/>
    </location>
</feature>
<dbReference type="Proteomes" id="UP001157017">
    <property type="component" value="Unassembled WGS sequence"/>
</dbReference>
<feature type="region of interest" description="Disordered" evidence="1">
    <location>
        <begin position="1"/>
        <end position="21"/>
    </location>
</feature>
<dbReference type="EMBL" id="BSUZ01000001">
    <property type="protein sequence ID" value="GMA88948.1"/>
    <property type="molecule type" value="Genomic_DNA"/>
</dbReference>
<sequence length="353" mass="36496">MRALGGTGKPMSSRRAADRSGGRVAYETLRLLRNGQHSGAISQEVAEGLAEALEVPLPQVLRLAGRRIPLGPFVLPPRADTLTKSERAAVLAVVDAILDAAAADRSHADDADGADPGDAEGGDGAAARDARDGASGGLRAVADRGRRPAAAAPVPARPPRRRAGCGGGASRRPEDDRPGCRWGPADSLLASTAGEGVVAVRTSRWSPWGEPGAPPGHLGAPLPVAGGARLVGAVRAGDPARRRTRSAHRALRAGPRAWRTRCSATPGPRGTASPGGWRRGSSGRPTAGRPSGCCRSTCWRRCWPSAATPTPPPSASTSRRSLLRTRLAALTADERQQARGRRAGRHAPNGHGR</sequence>
<feature type="compositionally biased region" description="Acidic residues" evidence="1">
    <location>
        <begin position="111"/>
        <end position="121"/>
    </location>
</feature>
<comment type="caution">
    <text evidence="2">The sequence shown here is derived from an EMBL/GenBank/DDBJ whole genome shotgun (WGS) entry which is preliminary data.</text>
</comment>
<evidence type="ECO:0000256" key="1">
    <source>
        <dbReference type="SAM" id="MobiDB-lite"/>
    </source>
</evidence>